<feature type="compositionally biased region" description="Low complexity" evidence="1">
    <location>
        <begin position="19"/>
        <end position="31"/>
    </location>
</feature>
<feature type="compositionally biased region" description="Basic and acidic residues" evidence="1">
    <location>
        <begin position="281"/>
        <end position="293"/>
    </location>
</feature>
<feature type="compositionally biased region" description="Polar residues" evidence="1">
    <location>
        <begin position="32"/>
        <end position="41"/>
    </location>
</feature>
<reference evidence="2 3" key="1">
    <citation type="submission" date="2014-04" db="EMBL/GenBank/DDBJ databases">
        <authorList>
            <consortium name="DOE Joint Genome Institute"/>
            <person name="Kuo A."/>
            <person name="Kohler A."/>
            <person name="Nagy L.G."/>
            <person name="Floudas D."/>
            <person name="Copeland A."/>
            <person name="Barry K.W."/>
            <person name="Cichocki N."/>
            <person name="Veneault-Fourrey C."/>
            <person name="LaButti K."/>
            <person name="Lindquist E.A."/>
            <person name="Lipzen A."/>
            <person name="Lundell T."/>
            <person name="Morin E."/>
            <person name="Murat C."/>
            <person name="Sun H."/>
            <person name="Tunlid A."/>
            <person name="Henrissat B."/>
            <person name="Grigoriev I.V."/>
            <person name="Hibbett D.S."/>
            <person name="Martin F."/>
            <person name="Nordberg H.P."/>
            <person name="Cantor M.N."/>
            <person name="Hua S.X."/>
        </authorList>
    </citation>
    <scope>NUCLEOTIDE SEQUENCE [LARGE SCALE GENOMIC DNA]</scope>
    <source>
        <strain evidence="2 3">Foug A</strain>
    </source>
</reference>
<feature type="region of interest" description="Disordered" evidence="1">
    <location>
        <begin position="1"/>
        <end position="115"/>
    </location>
</feature>
<proteinExistence type="predicted"/>
<evidence type="ECO:0000313" key="2">
    <source>
        <dbReference type="EMBL" id="KIM52796.1"/>
    </source>
</evidence>
<accession>A0A0C3D9L1</accession>
<sequence length="308" mass="33795">MHRKNSSKSFKVRWAHSGTATSPPLSSTPTSFDNMNDIQDNSVAVPALSPSVSSSENSIQPSSPGEDDFQIKSVPFNAKFPSDDSSKKPTVVTPASSRHLRPQLRTRTRSVSVRDHTVEAQRRIDGATPLELCFVARTLGQSSHNGMTMQDVVEGRELFVKALSTMPNRVLFKAYQSKQADRDCVAHHVALTLAEIKSTEQRKDYLSAIYGQHEGKLSVTKAQLDILKELLDGHGLSDIEDDGGYHRAVYADELVALTIAEGQTNQMKGVVDSRASWTQHVGDHDESSDDDSKLPFTGLLSSDDDPDF</sequence>
<protein>
    <submittedName>
        <fullName evidence="2">Uncharacterized protein</fullName>
    </submittedName>
</protein>
<name>A0A0C3D9L1_9AGAM</name>
<organism evidence="2 3">
    <name type="scientific">Scleroderma citrinum Foug A</name>
    <dbReference type="NCBI Taxonomy" id="1036808"/>
    <lineage>
        <taxon>Eukaryota</taxon>
        <taxon>Fungi</taxon>
        <taxon>Dikarya</taxon>
        <taxon>Basidiomycota</taxon>
        <taxon>Agaricomycotina</taxon>
        <taxon>Agaricomycetes</taxon>
        <taxon>Agaricomycetidae</taxon>
        <taxon>Boletales</taxon>
        <taxon>Sclerodermatineae</taxon>
        <taxon>Sclerodermataceae</taxon>
        <taxon>Scleroderma</taxon>
    </lineage>
</organism>
<dbReference type="HOGENOM" id="CLU_921847_0_0_1"/>
<dbReference type="Proteomes" id="UP000053989">
    <property type="component" value="Unassembled WGS sequence"/>
</dbReference>
<feature type="compositionally biased region" description="Low complexity" evidence="1">
    <location>
        <begin position="42"/>
        <end position="64"/>
    </location>
</feature>
<reference evidence="3" key="2">
    <citation type="submission" date="2015-01" db="EMBL/GenBank/DDBJ databases">
        <title>Evolutionary Origins and Diversification of the Mycorrhizal Mutualists.</title>
        <authorList>
            <consortium name="DOE Joint Genome Institute"/>
            <consortium name="Mycorrhizal Genomics Consortium"/>
            <person name="Kohler A."/>
            <person name="Kuo A."/>
            <person name="Nagy L.G."/>
            <person name="Floudas D."/>
            <person name="Copeland A."/>
            <person name="Barry K.W."/>
            <person name="Cichocki N."/>
            <person name="Veneault-Fourrey C."/>
            <person name="LaButti K."/>
            <person name="Lindquist E.A."/>
            <person name="Lipzen A."/>
            <person name="Lundell T."/>
            <person name="Morin E."/>
            <person name="Murat C."/>
            <person name="Riley R."/>
            <person name="Ohm R."/>
            <person name="Sun H."/>
            <person name="Tunlid A."/>
            <person name="Henrissat B."/>
            <person name="Grigoriev I.V."/>
            <person name="Hibbett D.S."/>
            <person name="Martin F."/>
        </authorList>
    </citation>
    <scope>NUCLEOTIDE SEQUENCE [LARGE SCALE GENOMIC DNA]</scope>
    <source>
        <strain evidence="3">Foug A</strain>
    </source>
</reference>
<feature type="region of interest" description="Disordered" evidence="1">
    <location>
        <begin position="278"/>
        <end position="308"/>
    </location>
</feature>
<feature type="compositionally biased region" description="Basic residues" evidence="1">
    <location>
        <begin position="98"/>
        <end position="108"/>
    </location>
</feature>
<evidence type="ECO:0000313" key="3">
    <source>
        <dbReference type="Proteomes" id="UP000053989"/>
    </source>
</evidence>
<dbReference type="AlphaFoldDB" id="A0A0C3D9L1"/>
<evidence type="ECO:0000256" key="1">
    <source>
        <dbReference type="SAM" id="MobiDB-lite"/>
    </source>
</evidence>
<dbReference type="InParanoid" id="A0A0C3D9L1"/>
<feature type="compositionally biased region" description="Basic residues" evidence="1">
    <location>
        <begin position="1"/>
        <end position="14"/>
    </location>
</feature>
<gene>
    <name evidence="2" type="ORF">SCLCIDRAFT_32375</name>
</gene>
<dbReference type="OrthoDB" id="2676650at2759"/>
<keyword evidence="3" id="KW-1185">Reference proteome</keyword>
<dbReference type="EMBL" id="KN822199">
    <property type="protein sequence ID" value="KIM52796.1"/>
    <property type="molecule type" value="Genomic_DNA"/>
</dbReference>